<evidence type="ECO:0000256" key="3">
    <source>
        <dbReference type="ARBA" id="ARBA00022833"/>
    </source>
</evidence>
<feature type="compositionally biased region" description="Basic and acidic residues" evidence="4">
    <location>
        <begin position="17"/>
        <end position="28"/>
    </location>
</feature>
<dbReference type="InterPro" id="IPR038886">
    <property type="entry name" value="E3_SLX5/Rfp1"/>
</dbReference>
<comment type="caution">
    <text evidence="5">The sequence shown here is derived from an EMBL/GenBank/DDBJ whole genome shotgun (WGS) entry which is preliminary data.</text>
</comment>
<evidence type="ECO:0000313" key="5">
    <source>
        <dbReference type="EMBL" id="KAK5704021.1"/>
    </source>
</evidence>
<keyword evidence="1" id="KW-0479">Metal-binding</keyword>
<dbReference type="Proteomes" id="UP001310594">
    <property type="component" value="Unassembled WGS sequence"/>
</dbReference>
<dbReference type="AlphaFoldDB" id="A0AAN7ZPS3"/>
<evidence type="ECO:0000256" key="2">
    <source>
        <dbReference type="ARBA" id="ARBA00022771"/>
    </source>
</evidence>
<gene>
    <name evidence="5" type="ORF">LTR97_003034</name>
</gene>
<dbReference type="GO" id="GO:0004842">
    <property type="term" value="F:ubiquitin-protein transferase activity"/>
    <property type="evidence" value="ECO:0007669"/>
    <property type="project" value="TreeGrafter"/>
</dbReference>
<feature type="compositionally biased region" description="Acidic residues" evidence="4">
    <location>
        <begin position="138"/>
        <end position="152"/>
    </location>
</feature>
<dbReference type="InterPro" id="IPR017907">
    <property type="entry name" value="Znf_RING_CS"/>
</dbReference>
<protein>
    <recommendedName>
        <fullName evidence="7">RING-type domain-containing protein</fullName>
    </recommendedName>
</protein>
<evidence type="ECO:0000313" key="6">
    <source>
        <dbReference type="Proteomes" id="UP001310594"/>
    </source>
</evidence>
<sequence length="482" mass="51984">MDFAGRYPWMRSSTKRTHTEMAASHREPAASSSSLFIPHDDHYDNEHTARRPRLTLPSMRASPAPRFAGDGFDYRRPIMSSGTPSAAAAPVIDLTEDDNLPVADMRTARRGSVQPAAGASRASRLPRFGGRDILDVSGDMDADMTAEHDEDLGLPPPRSTARPQFSSIRLRPQLSGLRRPSRFGRIPTPQPRSGGEVMDDDLEIVSERALSRQPSPAPVQRSFTPFVGERQNNLVDLTEDDDVVLLSARVREGSGVNAARPGMTAGVATMDDEYRAPGIGGLVGMLRQGGRLAHRLGLAGDLDDRRFIEPFAQRHRVRLAQVATFPAPYNFNAGGGGAVGGMPGAMMYEDPGFDLGLQGGNRPASPKYEPPLSPGVGFTRNPSEDEVVVCPNCGDELAVGESDDKQEVWVVKTCGHAYCGLCAKNRVRKAASKARPKGKGKGKEKETEDNVILPPAFQKCVVEGCGKTVKGPSTMVHVYFGS</sequence>
<dbReference type="PROSITE" id="PS00518">
    <property type="entry name" value="ZF_RING_1"/>
    <property type="match status" value="1"/>
</dbReference>
<feature type="region of interest" description="Disordered" evidence="4">
    <location>
        <begin position="14"/>
        <end position="37"/>
    </location>
</feature>
<dbReference type="GO" id="GO:0008270">
    <property type="term" value="F:zinc ion binding"/>
    <property type="evidence" value="ECO:0007669"/>
    <property type="project" value="UniProtKB-KW"/>
</dbReference>
<evidence type="ECO:0008006" key="7">
    <source>
        <dbReference type="Google" id="ProtNLM"/>
    </source>
</evidence>
<evidence type="ECO:0000256" key="1">
    <source>
        <dbReference type="ARBA" id="ARBA00022723"/>
    </source>
</evidence>
<dbReference type="PANTHER" id="PTHR28042:SF1">
    <property type="entry name" value="E3 UBIQUITIN-PROTEIN LIGASE COMPLEX SLX5-SLX8 SUBUNIT SLX5"/>
    <property type="match status" value="1"/>
</dbReference>
<reference evidence="5" key="1">
    <citation type="submission" date="2023-08" db="EMBL/GenBank/DDBJ databases">
        <title>Black Yeasts Isolated from many extreme environments.</title>
        <authorList>
            <person name="Coleine C."/>
            <person name="Stajich J.E."/>
            <person name="Selbmann L."/>
        </authorList>
    </citation>
    <scope>NUCLEOTIDE SEQUENCE</scope>
    <source>
        <strain evidence="5">CCFEE 5810</strain>
    </source>
</reference>
<keyword evidence="3" id="KW-0862">Zinc</keyword>
<dbReference type="GO" id="GO:0033768">
    <property type="term" value="C:SUMO-targeted ubiquitin ligase complex"/>
    <property type="evidence" value="ECO:0007669"/>
    <property type="project" value="TreeGrafter"/>
</dbReference>
<organism evidence="5 6">
    <name type="scientific">Elasticomyces elasticus</name>
    <dbReference type="NCBI Taxonomy" id="574655"/>
    <lineage>
        <taxon>Eukaryota</taxon>
        <taxon>Fungi</taxon>
        <taxon>Dikarya</taxon>
        <taxon>Ascomycota</taxon>
        <taxon>Pezizomycotina</taxon>
        <taxon>Dothideomycetes</taxon>
        <taxon>Dothideomycetidae</taxon>
        <taxon>Mycosphaerellales</taxon>
        <taxon>Teratosphaeriaceae</taxon>
        <taxon>Elasticomyces</taxon>
    </lineage>
</organism>
<feature type="region of interest" description="Disordered" evidence="4">
    <location>
        <begin position="109"/>
        <end position="169"/>
    </location>
</feature>
<dbReference type="PANTHER" id="PTHR28042">
    <property type="entry name" value="E3 UBIQUITIN-PROTEIN LIGASE COMPLEX SLX5-SLX8 SUBUNIT SLX5"/>
    <property type="match status" value="1"/>
</dbReference>
<accession>A0AAN7ZPS3</accession>
<feature type="region of interest" description="Disordered" evidence="4">
    <location>
        <begin position="178"/>
        <end position="197"/>
    </location>
</feature>
<keyword evidence="2" id="KW-0863">Zinc-finger</keyword>
<evidence type="ECO:0000256" key="4">
    <source>
        <dbReference type="SAM" id="MobiDB-lite"/>
    </source>
</evidence>
<dbReference type="EMBL" id="JAVRQU010000004">
    <property type="protein sequence ID" value="KAK5704021.1"/>
    <property type="molecule type" value="Genomic_DNA"/>
</dbReference>
<proteinExistence type="predicted"/>
<name>A0AAN7ZPS3_9PEZI</name>